<evidence type="ECO:0000256" key="1">
    <source>
        <dbReference type="ARBA" id="ARBA00004429"/>
    </source>
</evidence>
<feature type="non-terminal residue" evidence="9">
    <location>
        <position position="125"/>
    </location>
</feature>
<evidence type="ECO:0000256" key="7">
    <source>
        <dbReference type="ARBA" id="ARBA00023136"/>
    </source>
</evidence>
<reference evidence="9" key="1">
    <citation type="submission" date="2018-05" db="EMBL/GenBank/DDBJ databases">
        <authorList>
            <person name="Lanie J.A."/>
            <person name="Ng W.-L."/>
            <person name="Kazmierczak K.M."/>
            <person name="Andrzejewski T.M."/>
            <person name="Davidsen T.M."/>
            <person name="Wayne K.J."/>
            <person name="Tettelin H."/>
            <person name="Glass J.I."/>
            <person name="Rusch D."/>
            <person name="Podicherti R."/>
            <person name="Tsui H.-C.T."/>
            <person name="Winkler M.E."/>
        </authorList>
    </citation>
    <scope>NUCLEOTIDE SEQUENCE</scope>
</reference>
<name>A0A382ZMN4_9ZZZZ</name>
<keyword evidence="6" id="KW-1133">Transmembrane helix</keyword>
<keyword evidence="3" id="KW-1003">Cell membrane</keyword>
<sequence length="125" mass="13785">MIPIDVNETTKEVANKIKVKSKTLVLATRQLATLLDSDIALDEAIKITAEHTHEKRFANVLYALREAVIQGKRLGQAMTAYPNIFSNTYTSLVTAGDASGNLSLMFDNLASYLEEVENIKQKVVS</sequence>
<keyword evidence="5" id="KW-0812">Transmembrane</keyword>
<protein>
    <recommendedName>
        <fullName evidence="8">Type II secretion system protein GspF domain-containing protein</fullName>
    </recommendedName>
</protein>
<keyword evidence="7" id="KW-0472">Membrane</keyword>
<evidence type="ECO:0000256" key="2">
    <source>
        <dbReference type="ARBA" id="ARBA00005745"/>
    </source>
</evidence>
<evidence type="ECO:0000256" key="4">
    <source>
        <dbReference type="ARBA" id="ARBA00022519"/>
    </source>
</evidence>
<comment type="subcellular location">
    <subcellularLocation>
        <location evidence="1">Cell inner membrane</location>
        <topology evidence="1">Multi-pass membrane protein</topology>
    </subcellularLocation>
</comment>
<dbReference type="PANTHER" id="PTHR30012">
    <property type="entry name" value="GENERAL SECRETION PATHWAY PROTEIN"/>
    <property type="match status" value="1"/>
</dbReference>
<dbReference type="InterPro" id="IPR042094">
    <property type="entry name" value="T2SS_GspF_sf"/>
</dbReference>
<dbReference type="FunFam" id="1.20.81.30:FF:000001">
    <property type="entry name" value="Type II secretion system protein F"/>
    <property type="match status" value="1"/>
</dbReference>
<comment type="similarity">
    <text evidence="2">Belongs to the GSP F family.</text>
</comment>
<evidence type="ECO:0000256" key="5">
    <source>
        <dbReference type="ARBA" id="ARBA00022692"/>
    </source>
</evidence>
<dbReference type="EMBL" id="UINC01184642">
    <property type="protein sequence ID" value="SVD95948.1"/>
    <property type="molecule type" value="Genomic_DNA"/>
</dbReference>
<dbReference type="InterPro" id="IPR003004">
    <property type="entry name" value="GspF/PilC"/>
</dbReference>
<dbReference type="GO" id="GO:0005886">
    <property type="term" value="C:plasma membrane"/>
    <property type="evidence" value="ECO:0007669"/>
    <property type="project" value="UniProtKB-SubCell"/>
</dbReference>
<evidence type="ECO:0000313" key="9">
    <source>
        <dbReference type="EMBL" id="SVD95948.1"/>
    </source>
</evidence>
<dbReference type="AlphaFoldDB" id="A0A382ZMN4"/>
<evidence type="ECO:0000256" key="6">
    <source>
        <dbReference type="ARBA" id="ARBA00022989"/>
    </source>
</evidence>
<dbReference type="PANTHER" id="PTHR30012:SF0">
    <property type="entry name" value="TYPE II SECRETION SYSTEM PROTEIN F-RELATED"/>
    <property type="match status" value="1"/>
</dbReference>
<dbReference type="InterPro" id="IPR018076">
    <property type="entry name" value="T2SS_GspF_dom"/>
</dbReference>
<dbReference type="Gene3D" id="1.20.81.30">
    <property type="entry name" value="Type II secretion system (T2SS), domain F"/>
    <property type="match status" value="1"/>
</dbReference>
<organism evidence="9">
    <name type="scientific">marine metagenome</name>
    <dbReference type="NCBI Taxonomy" id="408172"/>
    <lineage>
        <taxon>unclassified sequences</taxon>
        <taxon>metagenomes</taxon>
        <taxon>ecological metagenomes</taxon>
    </lineage>
</organism>
<evidence type="ECO:0000259" key="8">
    <source>
        <dbReference type="Pfam" id="PF00482"/>
    </source>
</evidence>
<gene>
    <name evidence="9" type="ORF">METZ01_LOCUS448802</name>
</gene>
<proteinExistence type="inferred from homology"/>
<keyword evidence="4" id="KW-0997">Cell inner membrane</keyword>
<dbReference type="Pfam" id="PF00482">
    <property type="entry name" value="T2SSF"/>
    <property type="match status" value="1"/>
</dbReference>
<feature type="domain" description="Type II secretion system protein GspF" evidence="8">
    <location>
        <begin position="28"/>
        <end position="124"/>
    </location>
</feature>
<accession>A0A382ZMN4</accession>
<evidence type="ECO:0000256" key="3">
    <source>
        <dbReference type="ARBA" id="ARBA00022475"/>
    </source>
</evidence>